<gene>
    <name evidence="1" type="ORF">SBF1_50050</name>
</gene>
<dbReference type="Proteomes" id="UP000238916">
    <property type="component" value="Unassembled WGS sequence"/>
</dbReference>
<dbReference type="AlphaFoldDB" id="A0A2U3LH79"/>
<evidence type="ECO:0000313" key="2">
    <source>
        <dbReference type="Proteomes" id="UP000238916"/>
    </source>
</evidence>
<evidence type="ECO:0000313" key="1">
    <source>
        <dbReference type="EMBL" id="SPF51166.1"/>
    </source>
</evidence>
<dbReference type="EMBL" id="OMOF01000445">
    <property type="protein sequence ID" value="SPF51166.1"/>
    <property type="molecule type" value="Genomic_DNA"/>
</dbReference>
<accession>A0A2U3LH79</accession>
<sequence length="67" mass="7472">MNKILAINGKYYAGDIPASGKRSEATPIKSRNDLNAILCDIFSRVVNGEMELKRLEIFDAKGEQNDQ</sequence>
<name>A0A2U3LH79_9FIRM</name>
<organism evidence="1 2">
    <name type="scientific">Candidatus Desulfosporosinus infrequens</name>
    <dbReference type="NCBI Taxonomy" id="2043169"/>
    <lineage>
        <taxon>Bacteria</taxon>
        <taxon>Bacillati</taxon>
        <taxon>Bacillota</taxon>
        <taxon>Clostridia</taxon>
        <taxon>Eubacteriales</taxon>
        <taxon>Desulfitobacteriaceae</taxon>
        <taxon>Desulfosporosinus</taxon>
    </lineage>
</organism>
<reference evidence="2" key="1">
    <citation type="submission" date="2018-02" db="EMBL/GenBank/DDBJ databases">
        <authorList>
            <person name="Hausmann B."/>
        </authorList>
    </citation>
    <scope>NUCLEOTIDE SEQUENCE [LARGE SCALE GENOMIC DNA]</scope>
    <source>
        <strain evidence="2">Peat soil MAG SbF1</strain>
    </source>
</reference>
<proteinExistence type="predicted"/>
<protein>
    <submittedName>
        <fullName evidence="1">Uncharacterized protein</fullName>
    </submittedName>
</protein>